<dbReference type="SMART" id="SM00271">
    <property type="entry name" value="DnaJ"/>
    <property type="match status" value="1"/>
</dbReference>
<dbReference type="Gene3D" id="1.10.287.110">
    <property type="entry name" value="DnaJ domain"/>
    <property type="match status" value="1"/>
</dbReference>
<protein>
    <recommendedName>
        <fullName evidence="2">J domain-containing protein</fullName>
    </recommendedName>
</protein>
<keyword evidence="4" id="KW-1185">Reference proteome</keyword>
<feature type="region of interest" description="Disordered" evidence="1">
    <location>
        <begin position="215"/>
        <end position="277"/>
    </location>
</feature>
<dbReference type="Pfam" id="PF00226">
    <property type="entry name" value="DnaJ"/>
    <property type="match status" value="1"/>
</dbReference>
<dbReference type="PANTHER" id="PTHR45089">
    <property type="entry name" value="DNAJ HEAT SHOCK AMINO-TERMINAL DOMAIN PROTEIN-RELATED"/>
    <property type="match status" value="1"/>
</dbReference>
<evidence type="ECO:0000313" key="4">
    <source>
        <dbReference type="Proteomes" id="UP001152484"/>
    </source>
</evidence>
<dbReference type="InterPro" id="IPR001623">
    <property type="entry name" value="DnaJ_domain"/>
</dbReference>
<evidence type="ECO:0000256" key="1">
    <source>
        <dbReference type="SAM" id="MobiDB-lite"/>
    </source>
</evidence>
<organism evidence="3 4">
    <name type="scientific">Cuscuta europaea</name>
    <name type="common">European dodder</name>
    <dbReference type="NCBI Taxonomy" id="41803"/>
    <lineage>
        <taxon>Eukaryota</taxon>
        <taxon>Viridiplantae</taxon>
        <taxon>Streptophyta</taxon>
        <taxon>Embryophyta</taxon>
        <taxon>Tracheophyta</taxon>
        <taxon>Spermatophyta</taxon>
        <taxon>Magnoliopsida</taxon>
        <taxon>eudicotyledons</taxon>
        <taxon>Gunneridae</taxon>
        <taxon>Pentapetalae</taxon>
        <taxon>asterids</taxon>
        <taxon>lamiids</taxon>
        <taxon>Solanales</taxon>
        <taxon>Convolvulaceae</taxon>
        <taxon>Cuscuteae</taxon>
        <taxon>Cuscuta</taxon>
        <taxon>Cuscuta subgen. Cuscuta</taxon>
    </lineage>
</organism>
<evidence type="ECO:0000313" key="3">
    <source>
        <dbReference type="EMBL" id="CAH9080487.1"/>
    </source>
</evidence>
<dbReference type="EMBL" id="CAMAPE010000013">
    <property type="protein sequence ID" value="CAH9080487.1"/>
    <property type="molecule type" value="Genomic_DNA"/>
</dbReference>
<dbReference type="Pfam" id="PF11926">
    <property type="entry name" value="DUF3444"/>
    <property type="match status" value="1"/>
</dbReference>
<dbReference type="SUPFAM" id="SSF46565">
    <property type="entry name" value="Chaperone J-domain"/>
    <property type="match status" value="1"/>
</dbReference>
<gene>
    <name evidence="3" type="ORF">CEURO_LOCUS7523</name>
</gene>
<comment type="caution">
    <text evidence="3">The sequence shown here is derived from an EMBL/GenBank/DDBJ whole genome shotgun (WGS) entry which is preliminary data.</text>
</comment>
<dbReference type="PANTHER" id="PTHR45089:SF24">
    <property type="entry name" value="DNAJ HEAT SHOCK N-TERMINAL DOMAIN-CONTAINING PROTEIN"/>
    <property type="match status" value="1"/>
</dbReference>
<dbReference type="InterPro" id="IPR036869">
    <property type="entry name" value="J_dom_sf"/>
</dbReference>
<sequence>MECNREEAIRAKEIAEKKMEGKDFSGALKIASKANKLYPELDNIEQMILVCEVHCSSEHKICGNENDWYSILKVDPTSNGETVKKQYRKFALLLHPDKNKFPGATDAFKLIGEAQKVLLDNEKRSLYDQKRLGIGKSHSRAKYSSVFTQQQQQQPTFWTICSFCSVKYQYYVEMKGKLLWCQQCKTQFVASEINTPGQKQNEKNTPQCHVKINPQTVPVDLSTKGRNESKVSTESKKEVINRQSARSRQRDSSENFNSSKRLKTDVSSKDFNSSKRHRTDVSSKEGLFIEYPCPDLNDFDKTRTVECFKVGQIWAFYDVLDAMPRFYGVINKIFLPGFKLQISWLEPDPDDKDELKWAIEGLPVSCGKFRLGSSETIKHLPMLSHMVCCEEEKTKKESSYNIYPKKGETWAIFKDWDINWHSHIEIKTKFEYEFVEVLSDCCKSSGGVDVAPLVKVKGYRSLFTRKDEKSRVWISLKEVFRFSHKVSSFKMKGTEGEGIPSGSFELDPGSLPVSSMINGQVKGISSN</sequence>
<dbReference type="InterPro" id="IPR024593">
    <property type="entry name" value="DUF3444"/>
</dbReference>
<proteinExistence type="predicted"/>
<dbReference type="OrthoDB" id="10250354at2759"/>
<dbReference type="CDD" id="cd06257">
    <property type="entry name" value="DnaJ"/>
    <property type="match status" value="1"/>
</dbReference>
<reference evidence="3" key="1">
    <citation type="submission" date="2022-07" db="EMBL/GenBank/DDBJ databases">
        <authorList>
            <person name="Macas J."/>
            <person name="Novak P."/>
            <person name="Neumann P."/>
        </authorList>
    </citation>
    <scope>NUCLEOTIDE SEQUENCE</scope>
</reference>
<dbReference type="Proteomes" id="UP001152484">
    <property type="component" value="Unassembled WGS sequence"/>
</dbReference>
<dbReference type="PROSITE" id="PS50076">
    <property type="entry name" value="DNAJ_2"/>
    <property type="match status" value="1"/>
</dbReference>
<dbReference type="PRINTS" id="PR00625">
    <property type="entry name" value="JDOMAIN"/>
</dbReference>
<feature type="compositionally biased region" description="Basic and acidic residues" evidence="1">
    <location>
        <begin position="223"/>
        <end position="240"/>
    </location>
</feature>
<accession>A0A9P0YZK6</accession>
<name>A0A9P0YZK6_CUSEU</name>
<evidence type="ECO:0000259" key="2">
    <source>
        <dbReference type="PROSITE" id="PS50076"/>
    </source>
</evidence>
<feature type="domain" description="J" evidence="2">
    <location>
        <begin position="67"/>
        <end position="131"/>
    </location>
</feature>
<dbReference type="AlphaFoldDB" id="A0A9P0YZK6"/>